<dbReference type="GO" id="GO:0015074">
    <property type="term" value="P:DNA integration"/>
    <property type="evidence" value="ECO:0007669"/>
    <property type="project" value="UniProtKB-KW"/>
</dbReference>
<dbReference type="CDD" id="cd01189">
    <property type="entry name" value="INT_ICEBs1_C_like"/>
    <property type="match status" value="1"/>
</dbReference>
<dbReference type="Pfam" id="PF00589">
    <property type="entry name" value="Phage_integrase"/>
    <property type="match status" value="1"/>
</dbReference>
<name>A0A316M470_9CLOT</name>
<keyword evidence="3" id="KW-0229">DNA integration</keyword>
<proteinExistence type="inferred from homology"/>
<dbReference type="InterPro" id="IPR028259">
    <property type="entry name" value="AP2-like_int_N"/>
</dbReference>
<dbReference type="InterPro" id="IPR002104">
    <property type="entry name" value="Integrase_catalytic"/>
</dbReference>
<dbReference type="SUPFAM" id="SSF56349">
    <property type="entry name" value="DNA breaking-rejoining enzymes"/>
    <property type="match status" value="1"/>
</dbReference>
<keyword evidence="5" id="KW-0233">DNA recombination</keyword>
<evidence type="ECO:0000256" key="5">
    <source>
        <dbReference type="ARBA" id="ARBA00023172"/>
    </source>
</evidence>
<dbReference type="Pfam" id="PF14657">
    <property type="entry name" value="Arm-DNA-bind_4"/>
    <property type="match status" value="1"/>
</dbReference>
<dbReference type="PANTHER" id="PTHR30349:SF64">
    <property type="entry name" value="PROPHAGE INTEGRASE INTD-RELATED"/>
    <property type="match status" value="1"/>
</dbReference>
<dbReference type="EMBL" id="QAMZ01000041">
    <property type="protein sequence ID" value="PWL53146.1"/>
    <property type="molecule type" value="Genomic_DNA"/>
</dbReference>
<organism evidence="6 7">
    <name type="scientific">Clostridium cadaveris</name>
    <dbReference type="NCBI Taxonomy" id="1529"/>
    <lineage>
        <taxon>Bacteria</taxon>
        <taxon>Bacillati</taxon>
        <taxon>Bacillota</taxon>
        <taxon>Clostridia</taxon>
        <taxon>Eubacteriales</taxon>
        <taxon>Clostridiaceae</taxon>
        <taxon>Clostridium</taxon>
    </lineage>
</organism>
<dbReference type="InterPro" id="IPR011010">
    <property type="entry name" value="DNA_brk_join_enz"/>
</dbReference>
<dbReference type="Proteomes" id="UP000246114">
    <property type="component" value="Unassembled WGS sequence"/>
</dbReference>
<evidence type="ECO:0000256" key="2">
    <source>
        <dbReference type="ARBA" id="ARBA00008857"/>
    </source>
</evidence>
<comment type="caution">
    <text evidence="6">The sequence shown here is derived from an EMBL/GenBank/DDBJ whole genome shotgun (WGS) entry which is preliminary data.</text>
</comment>
<dbReference type="InterPro" id="IPR050090">
    <property type="entry name" value="Tyrosine_recombinase_XerCD"/>
</dbReference>
<dbReference type="GO" id="GO:0006310">
    <property type="term" value="P:DNA recombination"/>
    <property type="evidence" value="ECO:0007669"/>
    <property type="project" value="UniProtKB-KW"/>
</dbReference>
<gene>
    <name evidence="6" type="ORF">DBY38_08220</name>
</gene>
<dbReference type="Gene3D" id="1.10.443.10">
    <property type="entry name" value="Intergrase catalytic core"/>
    <property type="match status" value="1"/>
</dbReference>
<evidence type="ECO:0000256" key="3">
    <source>
        <dbReference type="ARBA" id="ARBA00022908"/>
    </source>
</evidence>
<dbReference type="PROSITE" id="PS51900">
    <property type="entry name" value="CB"/>
    <property type="match status" value="1"/>
</dbReference>
<evidence type="ECO:0000256" key="1">
    <source>
        <dbReference type="ARBA" id="ARBA00003283"/>
    </source>
</evidence>
<comment type="function">
    <text evidence="1">Site-specific tyrosine recombinase, which acts by catalyzing the cutting and rejoining of the recombining DNA molecules.</text>
</comment>
<dbReference type="Pfam" id="PF14659">
    <property type="entry name" value="Phage_int_SAM_3"/>
    <property type="match status" value="1"/>
</dbReference>
<dbReference type="AlphaFoldDB" id="A0A316M470"/>
<comment type="similarity">
    <text evidence="2">Belongs to the 'phage' integrase family.</text>
</comment>
<dbReference type="InterPro" id="IPR044068">
    <property type="entry name" value="CB"/>
</dbReference>
<dbReference type="PROSITE" id="PS51898">
    <property type="entry name" value="TYR_RECOMBINASE"/>
    <property type="match status" value="1"/>
</dbReference>
<dbReference type="InterPro" id="IPR013762">
    <property type="entry name" value="Integrase-like_cat_sf"/>
</dbReference>
<protein>
    <submittedName>
        <fullName evidence="6">Site-specific integrase</fullName>
    </submittedName>
</protein>
<evidence type="ECO:0000313" key="6">
    <source>
        <dbReference type="EMBL" id="PWL53146.1"/>
    </source>
</evidence>
<dbReference type="Gene3D" id="1.10.150.130">
    <property type="match status" value="1"/>
</dbReference>
<sequence>MSEINVRKRGNKWEYRFEAAKIDGKRKQISKSGFKTKKEALEAGTKALAEYNNTGMHFESTEISVSDYLDFWFDNYCKIELKYNTQLAYLSIIENHLKPNFGQYKLKSLNPTMIQVYANNLKLNGFSRSHLVGIISTFSASLDYAVHPLQYLKENPIHYVKFPTVERKPKERIILKPDEFQEIIERFPVGNRFHIPLLIGWNCGLRISETFGLTWDDIDFDNKTLTVNKQIVKRNYGVDVREVLKKKGKKEEKSAWYFTTPKYNSVRTIKIGDSLIKALKAEKIRQFEYEMTYGEYYTIMIKKVEKDEKGNDIIRLMPVQKCVGATLPRVKMVCITENGEYTSTDSFKYCSRVIHNQLKLAFDYHSLRHTHATLLIENGISPKSVQKRLGHKNIQTTLQTYVHDTEKMEQNAVDVFENAVNGILPTK</sequence>
<dbReference type="GO" id="GO:0003677">
    <property type="term" value="F:DNA binding"/>
    <property type="evidence" value="ECO:0007669"/>
    <property type="project" value="UniProtKB-UniRule"/>
</dbReference>
<dbReference type="RefSeq" id="WP_168972219.1">
    <property type="nucleotide sequence ID" value="NZ_JABAGG010000007.1"/>
</dbReference>
<keyword evidence="4" id="KW-0238">DNA-binding</keyword>
<dbReference type="InterPro" id="IPR010998">
    <property type="entry name" value="Integrase_recombinase_N"/>
</dbReference>
<evidence type="ECO:0000313" key="7">
    <source>
        <dbReference type="Proteomes" id="UP000246114"/>
    </source>
</evidence>
<evidence type="ECO:0000256" key="4">
    <source>
        <dbReference type="ARBA" id="ARBA00023125"/>
    </source>
</evidence>
<reference evidence="6 7" key="1">
    <citation type="submission" date="2018-03" db="EMBL/GenBank/DDBJ databases">
        <title>The uncultured portion of the human microbiome is neutrally assembled.</title>
        <authorList>
            <person name="Jeraldo P."/>
            <person name="Boardman L."/>
            <person name="White B.A."/>
            <person name="Nelson H."/>
            <person name="Goldenfeld N."/>
            <person name="Chia N."/>
        </authorList>
    </citation>
    <scope>NUCLEOTIDE SEQUENCE [LARGE SCALE GENOMIC DNA]</scope>
    <source>
        <strain evidence="6">CIM:MAG 903</strain>
    </source>
</reference>
<accession>A0A316M470</accession>
<dbReference type="InterPro" id="IPR004107">
    <property type="entry name" value="Integrase_SAM-like_N"/>
</dbReference>
<dbReference type="PANTHER" id="PTHR30349">
    <property type="entry name" value="PHAGE INTEGRASE-RELATED"/>
    <property type="match status" value="1"/>
</dbReference>